<accession>A0A2I1BWY7</accession>
<evidence type="ECO:0000256" key="2">
    <source>
        <dbReference type="ARBA" id="ARBA00007529"/>
    </source>
</evidence>
<dbReference type="EMBL" id="MSZS01000009">
    <property type="protein sequence ID" value="PKX89890.1"/>
    <property type="molecule type" value="Genomic_DNA"/>
</dbReference>
<dbReference type="VEuPathDB" id="FungiDB:P174DRAFT_336653"/>
<dbReference type="Gene3D" id="3.10.310.10">
    <property type="entry name" value="Diaminopimelate Epimerase, Chain A, domain 1"/>
    <property type="match status" value="2"/>
</dbReference>
<dbReference type="PANTHER" id="PTHR33442">
    <property type="entry name" value="TRANS-3-HYDROXY-L-PROLINE DEHYDRATASE"/>
    <property type="match status" value="1"/>
</dbReference>
<evidence type="ECO:0000256" key="3">
    <source>
        <dbReference type="ARBA" id="ARBA00013105"/>
    </source>
</evidence>
<dbReference type="Pfam" id="PF05544">
    <property type="entry name" value="Pro_racemase"/>
    <property type="match status" value="1"/>
</dbReference>
<keyword evidence="5" id="KW-1185">Reference proteome</keyword>
<dbReference type="Proteomes" id="UP000234474">
    <property type="component" value="Unassembled WGS sequence"/>
</dbReference>
<dbReference type="GeneID" id="36529012"/>
<evidence type="ECO:0000256" key="1">
    <source>
        <dbReference type="ARBA" id="ARBA00001148"/>
    </source>
</evidence>
<dbReference type="EC" id="4.2.1.77" evidence="3"/>
<dbReference type="InterPro" id="IPR008794">
    <property type="entry name" value="Pro_racemase_fam"/>
</dbReference>
<dbReference type="GO" id="GO:0050346">
    <property type="term" value="F:trans-L-3-hydroxyproline dehydratase activity"/>
    <property type="evidence" value="ECO:0007669"/>
    <property type="project" value="UniProtKB-EC"/>
</dbReference>
<protein>
    <recommendedName>
        <fullName evidence="3">trans-L-3-hydroxyproline dehydratase</fullName>
        <ecNumber evidence="3">4.2.1.77</ecNumber>
    </recommendedName>
</protein>
<comment type="similarity">
    <text evidence="2">Belongs to the proline racemase family.</text>
</comment>
<evidence type="ECO:0000313" key="4">
    <source>
        <dbReference type="EMBL" id="PKX89890.1"/>
    </source>
</evidence>
<sequence length="340" mass="37094">IRIIGAYAGDTGDVVIDGVDDVECAKTMLEKMEYFRDRRDDIRQLLLYEPRGRPTMFVNVVLKPCQNAHKGLVIMGSQTYPHMSGSNVICVVTVLIQKEIIQVETNPQPVVLDTPAGLVRTLAHIDNGKCVSVSFENVPAFSFGSWKIGFRDELVTVDIAYGGVIFAMVPAKDVGAILDDSHTRELLQIGAGIKKAIEKAISRKHIPEPVHPDADKCIRGIGAVMIYDENRTQGPYTTKCITASILPPGRIDRSPAGTGTSALMASLAQKGKLGENFENQCYLGTTFKGFLTPGKKDIPVGGYNAIHTTISGRAFLTGERTAYVDRYDPNPHGFKVGDIW</sequence>
<dbReference type="OMA" id="MEHEEYP"/>
<feature type="non-terminal residue" evidence="4">
    <location>
        <position position="340"/>
    </location>
</feature>
<evidence type="ECO:0000313" key="5">
    <source>
        <dbReference type="Proteomes" id="UP000234474"/>
    </source>
</evidence>
<comment type="caution">
    <text evidence="4">The sequence shown here is derived from an EMBL/GenBank/DDBJ whole genome shotgun (WGS) entry which is preliminary data.</text>
</comment>
<dbReference type="AlphaFoldDB" id="A0A2I1BWY7"/>
<gene>
    <name evidence="4" type="ORF">P174DRAFT_336653</name>
</gene>
<dbReference type="PIRSF" id="PIRSF029792">
    <property type="entry name" value="Pro_racemase"/>
    <property type="match status" value="1"/>
</dbReference>
<organism evidence="4 5">
    <name type="scientific">Aspergillus novofumigatus (strain IBT 16806)</name>
    <dbReference type="NCBI Taxonomy" id="1392255"/>
    <lineage>
        <taxon>Eukaryota</taxon>
        <taxon>Fungi</taxon>
        <taxon>Dikarya</taxon>
        <taxon>Ascomycota</taxon>
        <taxon>Pezizomycotina</taxon>
        <taxon>Eurotiomycetes</taxon>
        <taxon>Eurotiomycetidae</taxon>
        <taxon>Eurotiales</taxon>
        <taxon>Aspergillaceae</taxon>
        <taxon>Aspergillus</taxon>
        <taxon>Aspergillus subgen. Fumigati</taxon>
    </lineage>
</organism>
<proteinExistence type="inferred from homology"/>
<feature type="non-terminal residue" evidence="4">
    <location>
        <position position="1"/>
    </location>
</feature>
<dbReference type="PANTHER" id="PTHR33442:SF1">
    <property type="entry name" value="TRANS-3-HYDROXY-L-PROLINE DEHYDRATASE"/>
    <property type="match status" value="1"/>
</dbReference>
<comment type="catalytic activity">
    <reaction evidence="1">
        <text>trans-3-hydroxy-L-proline = 1-pyrroline-2-carboxylate + H2O</text>
        <dbReference type="Rhea" id="RHEA:10320"/>
        <dbReference type="ChEBI" id="CHEBI:15377"/>
        <dbReference type="ChEBI" id="CHEBI:39785"/>
        <dbReference type="ChEBI" id="CHEBI:57938"/>
        <dbReference type="EC" id="4.2.1.77"/>
    </reaction>
</comment>
<dbReference type="OrthoDB" id="6409228at2759"/>
<reference evidence="5" key="1">
    <citation type="journal article" date="2018" name="Proc. Natl. Acad. Sci. U.S.A.">
        <title>Linking secondary metabolites to gene clusters through genome sequencing of six diverse Aspergillus species.</title>
        <authorList>
            <person name="Kaerboelling I."/>
            <person name="Vesth T.C."/>
            <person name="Frisvad J.C."/>
            <person name="Nybo J.L."/>
            <person name="Theobald S."/>
            <person name="Kuo A."/>
            <person name="Bowyer P."/>
            <person name="Matsuda Y."/>
            <person name="Mondo S."/>
            <person name="Lyhne E.K."/>
            <person name="Kogle M.E."/>
            <person name="Clum A."/>
            <person name="Lipzen A."/>
            <person name="Salamov A."/>
            <person name="Ngan C.Y."/>
            <person name="Daum C."/>
            <person name="Chiniquy J."/>
            <person name="Barry K."/>
            <person name="LaButti K."/>
            <person name="Haridas S."/>
            <person name="Simmons B.A."/>
            <person name="Magnuson J.K."/>
            <person name="Mortensen U.H."/>
            <person name="Larsen T.O."/>
            <person name="Grigoriev I.V."/>
            <person name="Baker S.E."/>
            <person name="Andersen M.R."/>
        </authorList>
    </citation>
    <scope>NUCLEOTIDE SEQUENCE [LARGE SCALE GENOMIC DNA]</scope>
    <source>
        <strain evidence="5">IBT 16806</strain>
    </source>
</reference>
<dbReference type="SUPFAM" id="SSF54506">
    <property type="entry name" value="Diaminopimelate epimerase-like"/>
    <property type="match status" value="1"/>
</dbReference>
<dbReference type="RefSeq" id="XP_024678485.1">
    <property type="nucleotide sequence ID" value="XM_024821686.1"/>
</dbReference>
<dbReference type="SFLD" id="SFLDS00028">
    <property type="entry name" value="Proline_Racemase"/>
    <property type="match status" value="1"/>
</dbReference>
<name>A0A2I1BWY7_ASPN1</name>
<dbReference type="STRING" id="1392255.A0A2I1BWY7"/>